<feature type="signal peptide" evidence="1">
    <location>
        <begin position="1"/>
        <end position="18"/>
    </location>
</feature>
<dbReference type="Pfam" id="PF11720">
    <property type="entry name" value="Inhibitor_I78"/>
    <property type="match status" value="1"/>
</dbReference>
<dbReference type="InParanoid" id="A0A1B1ADY0"/>
<organism evidence="2 3">
    <name type="scientific">Candidatus Viadribacter manganicus</name>
    <dbReference type="NCBI Taxonomy" id="1759059"/>
    <lineage>
        <taxon>Bacteria</taxon>
        <taxon>Pseudomonadati</taxon>
        <taxon>Pseudomonadota</taxon>
        <taxon>Alphaproteobacteria</taxon>
        <taxon>Hyphomonadales</taxon>
        <taxon>Hyphomonadaceae</taxon>
        <taxon>Candidatus Viadribacter</taxon>
    </lineage>
</organism>
<feature type="chain" id="PRO_5008518642" description="Peptidase inhibitor I78 family protein" evidence="1">
    <location>
        <begin position="19"/>
        <end position="112"/>
    </location>
</feature>
<dbReference type="STRING" id="1759059.ATE48_01915"/>
<proteinExistence type="predicted"/>
<gene>
    <name evidence="2" type="ORF">ATE48_01915</name>
</gene>
<evidence type="ECO:0008006" key="4">
    <source>
        <dbReference type="Google" id="ProtNLM"/>
    </source>
</evidence>
<evidence type="ECO:0000313" key="3">
    <source>
        <dbReference type="Proteomes" id="UP000092498"/>
    </source>
</evidence>
<dbReference type="PROSITE" id="PS51257">
    <property type="entry name" value="PROKAR_LIPOPROTEIN"/>
    <property type="match status" value="1"/>
</dbReference>
<dbReference type="Gene3D" id="3.30.10.10">
    <property type="entry name" value="Trypsin Inhibitor V, subunit A"/>
    <property type="match status" value="1"/>
</dbReference>
<keyword evidence="1" id="KW-0732">Signal</keyword>
<protein>
    <recommendedName>
        <fullName evidence="4">Peptidase inhibitor I78 family protein</fullName>
    </recommendedName>
</protein>
<dbReference type="AlphaFoldDB" id="A0A1B1ADY0"/>
<dbReference type="Proteomes" id="UP000092498">
    <property type="component" value="Chromosome"/>
</dbReference>
<sequence>MKQMRKFILIASCALALAACGQTTTPPATIETPVAETPAAPTNAAEATAQDTCGAAAHQALIGTPASAIDLATLPAGARIVTPETMVTQDFVATRLNITTNTDGNVASLNCY</sequence>
<name>A0A1B1ADY0_9PROT</name>
<reference evidence="2 3" key="1">
    <citation type="submission" date="2015-11" db="EMBL/GenBank/DDBJ databases">
        <title>Whole-Genome Sequence of Candidatus Oderbacter manganicum from the National Park Lower Oder Valley, Germany.</title>
        <authorList>
            <person name="Braun B."/>
            <person name="Liere K."/>
            <person name="Szewzyk U."/>
        </authorList>
    </citation>
    <scope>NUCLEOTIDE SEQUENCE [LARGE SCALE GENOMIC DNA]</scope>
    <source>
        <strain evidence="2 3">OTSz_A_272</strain>
    </source>
</reference>
<dbReference type="KEGG" id="cbot:ATE48_01915"/>
<keyword evidence="3" id="KW-1185">Reference proteome</keyword>
<dbReference type="InterPro" id="IPR021719">
    <property type="entry name" value="Prot_inh_I78"/>
</dbReference>
<dbReference type="EMBL" id="CP013244">
    <property type="protein sequence ID" value="ANP44766.1"/>
    <property type="molecule type" value="Genomic_DNA"/>
</dbReference>
<evidence type="ECO:0000313" key="2">
    <source>
        <dbReference type="EMBL" id="ANP44766.1"/>
    </source>
</evidence>
<evidence type="ECO:0000256" key="1">
    <source>
        <dbReference type="SAM" id="SignalP"/>
    </source>
</evidence>
<accession>A0A1B1ADY0</accession>